<evidence type="ECO:0000256" key="5">
    <source>
        <dbReference type="ARBA" id="ARBA00022989"/>
    </source>
</evidence>
<feature type="domain" description="ABC transmembrane type-1" evidence="9">
    <location>
        <begin position="81"/>
        <end position="266"/>
    </location>
</feature>
<dbReference type="SUPFAM" id="SSF161098">
    <property type="entry name" value="MetI-like"/>
    <property type="match status" value="1"/>
</dbReference>
<dbReference type="Proteomes" id="UP000091897">
    <property type="component" value="Chromosome"/>
</dbReference>
<dbReference type="GO" id="GO:0005886">
    <property type="term" value="C:plasma membrane"/>
    <property type="evidence" value="ECO:0007669"/>
    <property type="project" value="UniProtKB-SubCell"/>
</dbReference>
<dbReference type="STRING" id="463025.BAU08_04000"/>
<evidence type="ECO:0000259" key="9">
    <source>
        <dbReference type="PROSITE" id="PS50928"/>
    </source>
</evidence>
<accession>A0A193FDF8</accession>
<evidence type="ECO:0000313" key="10">
    <source>
        <dbReference type="EMBL" id="ANN65575.1"/>
    </source>
</evidence>
<feature type="region of interest" description="Disordered" evidence="8">
    <location>
        <begin position="1"/>
        <end position="21"/>
    </location>
</feature>
<dbReference type="EMBL" id="CP016170">
    <property type="protein sequence ID" value="ANN65575.1"/>
    <property type="molecule type" value="Genomic_DNA"/>
</dbReference>
<evidence type="ECO:0000313" key="11">
    <source>
        <dbReference type="EMBL" id="ANN70604.1"/>
    </source>
</evidence>
<dbReference type="Proteomes" id="UP000092213">
    <property type="component" value="Chromosome"/>
</dbReference>
<protein>
    <submittedName>
        <fullName evidence="11">Nitrate ABC transporter permease</fullName>
    </submittedName>
</protein>
<feature type="transmembrane region" description="Helical" evidence="7">
    <location>
        <begin position="243"/>
        <end position="265"/>
    </location>
</feature>
<reference evidence="12 13" key="1">
    <citation type="submission" date="2016-06" db="EMBL/GenBank/DDBJ databases">
        <title>Complete genome sequences of Bordetella bronchialis and Bordetella flabilis.</title>
        <authorList>
            <person name="LiPuma J.J."/>
            <person name="Spilker T."/>
        </authorList>
    </citation>
    <scope>NUCLEOTIDE SEQUENCE [LARGE SCALE GENOMIC DNA]</scope>
    <source>
        <strain evidence="11 13">AU17976</strain>
        <strain evidence="10 12">AU3182</strain>
    </source>
</reference>
<feature type="transmembrane region" description="Helical" evidence="7">
    <location>
        <begin position="85"/>
        <end position="108"/>
    </location>
</feature>
<keyword evidence="4 7" id="KW-0812">Transmembrane</keyword>
<feature type="transmembrane region" description="Helical" evidence="7">
    <location>
        <begin position="120"/>
        <end position="141"/>
    </location>
</feature>
<dbReference type="Gene3D" id="1.10.3720.10">
    <property type="entry name" value="MetI-like"/>
    <property type="match status" value="1"/>
</dbReference>
<keyword evidence="2 7" id="KW-0813">Transport</keyword>
<evidence type="ECO:0000313" key="12">
    <source>
        <dbReference type="Proteomes" id="UP000091897"/>
    </source>
</evidence>
<dbReference type="PANTHER" id="PTHR30151">
    <property type="entry name" value="ALKANE SULFONATE ABC TRANSPORTER-RELATED, MEMBRANE SUBUNIT"/>
    <property type="match status" value="1"/>
</dbReference>
<keyword evidence="5 7" id="KW-1133">Transmembrane helix</keyword>
<keyword evidence="6 7" id="KW-0472">Membrane</keyword>
<feature type="transmembrane region" description="Helical" evidence="7">
    <location>
        <begin position="36"/>
        <end position="54"/>
    </location>
</feature>
<evidence type="ECO:0000313" key="13">
    <source>
        <dbReference type="Proteomes" id="UP000092213"/>
    </source>
</evidence>
<dbReference type="RefSeq" id="WP_066344589.1">
    <property type="nucleotide sequence ID" value="NZ_CBCSFJ010000009.1"/>
</dbReference>
<sequence length="277" mass="30379">MNSDNAILDARPRHEPEGLAPAPRLRAAARRTGPQLLFFIVLAAAWETMARILHSPLVPDAADVASELLRITASGFAFSEIGVTFLRMSLGFLLALAIALPIGILAAVSRFAERFFEPGIILGLTVPGLVWALLCVIWFGVSLASPVVAVALGVLPALVISVQHGIRSLDPDLVDMVRVFRMPRGMVVRRVWLPLLYSFIISGCRVGFSIAWKVIVLVEIFGMSDGVGYQLNAQFSTQNVEGVLAWTIAFWAAMLLVEHGMFQLLEAHANRWRKKNR</sequence>
<dbReference type="CDD" id="cd06261">
    <property type="entry name" value="TM_PBP2"/>
    <property type="match status" value="1"/>
</dbReference>
<name>A0A193FDF8_9BORD</name>
<dbReference type="GO" id="GO:0055085">
    <property type="term" value="P:transmembrane transport"/>
    <property type="evidence" value="ECO:0007669"/>
    <property type="project" value="InterPro"/>
</dbReference>
<dbReference type="InterPro" id="IPR000515">
    <property type="entry name" value="MetI-like"/>
</dbReference>
<keyword evidence="3" id="KW-1003">Cell membrane</keyword>
<evidence type="ECO:0000256" key="4">
    <source>
        <dbReference type="ARBA" id="ARBA00022692"/>
    </source>
</evidence>
<dbReference type="Pfam" id="PF00528">
    <property type="entry name" value="BPD_transp_1"/>
    <property type="match status" value="1"/>
</dbReference>
<dbReference type="PROSITE" id="PS50928">
    <property type="entry name" value="ABC_TM1"/>
    <property type="match status" value="1"/>
</dbReference>
<evidence type="ECO:0000256" key="6">
    <source>
        <dbReference type="ARBA" id="ARBA00023136"/>
    </source>
</evidence>
<keyword evidence="12" id="KW-1185">Reference proteome</keyword>
<comment type="similarity">
    <text evidence="7">Belongs to the binding-protein-dependent transport system permease family.</text>
</comment>
<dbReference type="KEGG" id="bbro:BAU06_04035"/>
<evidence type="ECO:0000256" key="7">
    <source>
        <dbReference type="RuleBase" id="RU363032"/>
    </source>
</evidence>
<dbReference type="InterPro" id="IPR035906">
    <property type="entry name" value="MetI-like_sf"/>
</dbReference>
<organism evidence="11 13">
    <name type="scientific">Bordetella bronchialis</name>
    <dbReference type="NCBI Taxonomy" id="463025"/>
    <lineage>
        <taxon>Bacteria</taxon>
        <taxon>Pseudomonadati</taxon>
        <taxon>Pseudomonadota</taxon>
        <taxon>Betaproteobacteria</taxon>
        <taxon>Burkholderiales</taxon>
        <taxon>Alcaligenaceae</taxon>
        <taxon>Bordetella</taxon>
    </lineage>
</organism>
<comment type="subcellular location">
    <subcellularLocation>
        <location evidence="1 7">Cell membrane</location>
        <topology evidence="1 7">Multi-pass membrane protein</topology>
    </subcellularLocation>
</comment>
<proteinExistence type="inferred from homology"/>
<feature type="transmembrane region" description="Helical" evidence="7">
    <location>
        <begin position="191"/>
        <end position="223"/>
    </location>
</feature>
<evidence type="ECO:0000256" key="1">
    <source>
        <dbReference type="ARBA" id="ARBA00004651"/>
    </source>
</evidence>
<dbReference type="AlphaFoldDB" id="A0A193FDF8"/>
<evidence type="ECO:0000256" key="2">
    <source>
        <dbReference type="ARBA" id="ARBA00022448"/>
    </source>
</evidence>
<dbReference type="EMBL" id="CP016171">
    <property type="protein sequence ID" value="ANN70604.1"/>
    <property type="molecule type" value="Genomic_DNA"/>
</dbReference>
<evidence type="ECO:0000256" key="8">
    <source>
        <dbReference type="SAM" id="MobiDB-lite"/>
    </source>
</evidence>
<feature type="transmembrane region" description="Helical" evidence="7">
    <location>
        <begin position="147"/>
        <end position="166"/>
    </location>
</feature>
<evidence type="ECO:0000256" key="3">
    <source>
        <dbReference type="ARBA" id="ARBA00022475"/>
    </source>
</evidence>
<dbReference type="OrthoDB" id="9806809at2"/>
<dbReference type="PANTHER" id="PTHR30151:SF38">
    <property type="entry name" value="ALIPHATIC SULFONATES TRANSPORT PERMEASE PROTEIN SSUC-RELATED"/>
    <property type="match status" value="1"/>
</dbReference>
<gene>
    <name evidence="10" type="ORF">BAU06_04035</name>
    <name evidence="11" type="ORF">BAU08_04000</name>
</gene>